<organism evidence="2 3">
    <name type="scientific">Choiromyces venosus 120613-1</name>
    <dbReference type="NCBI Taxonomy" id="1336337"/>
    <lineage>
        <taxon>Eukaryota</taxon>
        <taxon>Fungi</taxon>
        <taxon>Dikarya</taxon>
        <taxon>Ascomycota</taxon>
        <taxon>Pezizomycotina</taxon>
        <taxon>Pezizomycetes</taxon>
        <taxon>Pezizales</taxon>
        <taxon>Tuberaceae</taxon>
        <taxon>Choiromyces</taxon>
    </lineage>
</organism>
<protein>
    <submittedName>
        <fullName evidence="2">Uncharacterized protein</fullName>
    </submittedName>
</protein>
<sequence>MQIGTETRPVPGDGYPMPPATTSPSNISPNDDQRRPAHTPPRPGTEYLGYCDSTDDPAPGEFKGLSISGTLQEPAP</sequence>
<dbReference type="AlphaFoldDB" id="A0A3N4K659"/>
<reference evidence="2 3" key="1">
    <citation type="journal article" date="2018" name="Nat. Ecol. Evol.">
        <title>Pezizomycetes genomes reveal the molecular basis of ectomycorrhizal truffle lifestyle.</title>
        <authorList>
            <person name="Murat C."/>
            <person name="Payen T."/>
            <person name="Noel B."/>
            <person name="Kuo A."/>
            <person name="Morin E."/>
            <person name="Chen J."/>
            <person name="Kohler A."/>
            <person name="Krizsan K."/>
            <person name="Balestrini R."/>
            <person name="Da Silva C."/>
            <person name="Montanini B."/>
            <person name="Hainaut M."/>
            <person name="Levati E."/>
            <person name="Barry K.W."/>
            <person name="Belfiori B."/>
            <person name="Cichocki N."/>
            <person name="Clum A."/>
            <person name="Dockter R.B."/>
            <person name="Fauchery L."/>
            <person name="Guy J."/>
            <person name="Iotti M."/>
            <person name="Le Tacon F."/>
            <person name="Lindquist E.A."/>
            <person name="Lipzen A."/>
            <person name="Malagnac F."/>
            <person name="Mello A."/>
            <person name="Molinier V."/>
            <person name="Miyauchi S."/>
            <person name="Poulain J."/>
            <person name="Riccioni C."/>
            <person name="Rubini A."/>
            <person name="Sitrit Y."/>
            <person name="Splivallo R."/>
            <person name="Traeger S."/>
            <person name="Wang M."/>
            <person name="Zifcakova L."/>
            <person name="Wipf D."/>
            <person name="Zambonelli A."/>
            <person name="Paolocci F."/>
            <person name="Nowrousian M."/>
            <person name="Ottonello S."/>
            <person name="Baldrian P."/>
            <person name="Spatafora J.W."/>
            <person name="Henrissat B."/>
            <person name="Nagy L.G."/>
            <person name="Aury J.M."/>
            <person name="Wincker P."/>
            <person name="Grigoriev I.V."/>
            <person name="Bonfante P."/>
            <person name="Martin F.M."/>
        </authorList>
    </citation>
    <scope>NUCLEOTIDE SEQUENCE [LARGE SCALE GENOMIC DNA]</scope>
    <source>
        <strain evidence="2 3">120613-1</strain>
    </source>
</reference>
<feature type="compositionally biased region" description="Polar residues" evidence="1">
    <location>
        <begin position="67"/>
        <end position="76"/>
    </location>
</feature>
<evidence type="ECO:0000256" key="1">
    <source>
        <dbReference type="SAM" id="MobiDB-lite"/>
    </source>
</evidence>
<dbReference type="Proteomes" id="UP000276215">
    <property type="component" value="Unassembled WGS sequence"/>
</dbReference>
<keyword evidence="3" id="KW-1185">Reference proteome</keyword>
<proteinExistence type="predicted"/>
<name>A0A3N4K659_9PEZI</name>
<gene>
    <name evidence="2" type="ORF">L873DRAFT_1796938</name>
</gene>
<evidence type="ECO:0000313" key="3">
    <source>
        <dbReference type="Proteomes" id="UP000276215"/>
    </source>
</evidence>
<accession>A0A3N4K659</accession>
<dbReference type="EMBL" id="ML120351">
    <property type="protein sequence ID" value="RPB06026.1"/>
    <property type="molecule type" value="Genomic_DNA"/>
</dbReference>
<evidence type="ECO:0000313" key="2">
    <source>
        <dbReference type="EMBL" id="RPB06026.1"/>
    </source>
</evidence>
<feature type="region of interest" description="Disordered" evidence="1">
    <location>
        <begin position="1"/>
        <end position="76"/>
    </location>
</feature>